<accession>A3TTF7</accession>
<dbReference type="Proteomes" id="UP000004318">
    <property type="component" value="Unassembled WGS sequence"/>
</dbReference>
<protein>
    <submittedName>
        <fullName evidence="2">Uncharacterized protein</fullName>
    </submittedName>
</protein>
<evidence type="ECO:0000256" key="1">
    <source>
        <dbReference type="SAM" id="MobiDB-lite"/>
    </source>
</evidence>
<keyword evidence="3" id="KW-1185">Reference proteome</keyword>
<comment type="caution">
    <text evidence="2">The sequence shown here is derived from an EMBL/GenBank/DDBJ whole genome shotgun (WGS) entry which is preliminary data.</text>
</comment>
<proteinExistence type="predicted"/>
<dbReference type="OrthoDB" id="8671331at2"/>
<feature type="compositionally biased region" description="Basic and acidic residues" evidence="1">
    <location>
        <begin position="177"/>
        <end position="187"/>
    </location>
</feature>
<organism evidence="2 3">
    <name type="scientific">Pseudooceanicola batsensis (strain ATCC BAA-863 / DSM 15984 / KCTC 12145 / HTCC2597)</name>
    <name type="common">Oceanicola batsensis</name>
    <dbReference type="NCBI Taxonomy" id="252305"/>
    <lineage>
        <taxon>Bacteria</taxon>
        <taxon>Pseudomonadati</taxon>
        <taxon>Pseudomonadota</taxon>
        <taxon>Alphaproteobacteria</taxon>
        <taxon>Rhodobacterales</taxon>
        <taxon>Paracoccaceae</taxon>
        <taxon>Pseudooceanicola</taxon>
    </lineage>
</organism>
<name>A3TTF7_PSEBH</name>
<dbReference type="AlphaFoldDB" id="A3TTF7"/>
<reference evidence="2 3" key="1">
    <citation type="journal article" date="2010" name="J. Bacteriol.">
        <title>Genome sequences of Oceanicola granulosus HTCC2516(T) and Oceanicola batsensis HTCC2597(TDelta).</title>
        <authorList>
            <person name="Thrash J.C."/>
            <person name="Cho J.C."/>
            <person name="Vergin K.L."/>
            <person name="Giovannoni S.J."/>
        </authorList>
    </citation>
    <scope>NUCLEOTIDE SEQUENCE [LARGE SCALE GENOMIC DNA]</scope>
    <source>
        <strain evidence="3">ATCC BAA-863 / DSM 15984 / KCTC 12145 / HTCC2597</strain>
    </source>
</reference>
<dbReference type="HOGENOM" id="CLU_1407526_0_0_5"/>
<dbReference type="RefSeq" id="WP_009805551.1">
    <property type="nucleotide sequence ID" value="NZ_CH724131.1"/>
</dbReference>
<dbReference type="EMBL" id="AAMO01000001">
    <property type="protein sequence ID" value="EAQ04934.1"/>
    <property type="molecule type" value="Genomic_DNA"/>
</dbReference>
<sequence length="193" mass="20350">MAVVNVDLGSSDRTIDGSVAQNGDTLNITALGSQTLTIDGVSVAISNIASITSGAALTVTTVNGASLLFDQGLLNGNLLSSLAFEVNDTSSISFDSGSVSVLSSLLSDFSVSFNGTEDGSFEYEPAGLGLLSDVNVDVSGMESHDQLEKQPPIQLRLGHADRDHLFGGHPRPYPRCELQHQRDDPGPGRRHRR</sequence>
<gene>
    <name evidence="2" type="ORF">OB2597_06610</name>
</gene>
<evidence type="ECO:0000313" key="3">
    <source>
        <dbReference type="Proteomes" id="UP000004318"/>
    </source>
</evidence>
<evidence type="ECO:0000313" key="2">
    <source>
        <dbReference type="EMBL" id="EAQ04934.1"/>
    </source>
</evidence>
<feature type="region of interest" description="Disordered" evidence="1">
    <location>
        <begin position="164"/>
        <end position="193"/>
    </location>
</feature>